<dbReference type="Pfam" id="PF17963">
    <property type="entry name" value="Big_9"/>
    <property type="match status" value="1"/>
</dbReference>
<dbReference type="SMART" id="SM00181">
    <property type="entry name" value="EGF"/>
    <property type="match status" value="2"/>
</dbReference>
<keyword evidence="7" id="KW-1185">Reference proteome</keyword>
<dbReference type="GeneID" id="31366961"/>
<evidence type="ECO:0000256" key="4">
    <source>
        <dbReference type="SAM" id="Phobius"/>
    </source>
</evidence>
<dbReference type="SUPFAM" id="SSF52058">
    <property type="entry name" value="L domain-like"/>
    <property type="match status" value="1"/>
</dbReference>
<keyword evidence="4" id="KW-1133">Transmembrane helix</keyword>
<feature type="disulfide bond" evidence="3">
    <location>
        <begin position="921"/>
        <end position="930"/>
    </location>
</feature>
<sequence>MARNKKIKNNDNQVNQQKNNDIFVNLPFLLLSKIIRELNDDLDRVCFSLVCKRWFDQRDKYLWFNCRDLPQNNDLIDEKKNKEFTMNSYREQYKRSLDLKSDCTLNIRFYTNDPSIIIVYGVHTSNLYNDSILQGNADIPPSFSRIKFANSIELGDRLIAKLAKSNLSSIHFCSNVLYTDSKIRLPSNIKEIITKCYISESWLLPLELERYSVSIPSNTRVVVTVETSELPRTLRVFKTSVLSHFNAVDIGSFPPNLEELHLFAEKDQPSDDTTQLPSTLKHLSISTSWLKNIRDLKSIETLKLIYRNGVSLRQDDIPSYITHLTLCNHGMEKSITKELIPKNIKYLKLEYKICFKSDVFSTFEQLETLDLTELAIDNESLEIGELPDSLINLYLPKQFNQPIKRCMALPVNLQHLSLGEVFSGKVVGLPTSLKSISICGTSMLTPTSFPKSIESINIGNYSKVIEPNQWPPSLRSLTLASSFMEVNDLNFFPLSVTSLTISDSDKHFRRLSDKSFLRTLSPKICKPKRCFNLKTPSQIDVFNDTKKNTLCFHRTHFRYGTITWTTSPSDPTLFEFSLKVAFRNSYFIENHFTQYAVNDTINHHDVKIYSSFYTFSDCKYCDIKTIRTAFVVNHVDKVNDWLTTEMKFQYRFTQTTGTAYINYYEAGRLDTLINNANKYWNVATELNFPGCIGGSSPASGVLPVLNAYNGIEKLWQVPVADMTPGATFKFAMSNETEMPGTQPTGLKVSESGLVSYTATQTGMWSAQIKVQKYVQNAYVTYIIIDFLINVTKAPVVIPNPPVFVDPTPARSTYVNFTSTIANSVTIVGMSPQTTSSVLISIGNVPQGMTVSPQTNGPANYGTIKLTWSPTTTQIGAYVISLGLVDSQGITLTYSVHSFYIRVLVSPCGNGALNQTTGLCNCLPGWGGKNCTECDTGFYGPLCLPNPPCANGTVNSGINGDGQCICDPGWYGIQCSISLTQRCDPKKPNFIVDQISNSDMIINPTTAQIYLNKDVTTPLSIKSTIETPAALDLYFIVDVSSERLFYYEFQEYYASFENSLNIENVNFGLGYFSDTKNQPNTFQIQKLLSKSIVDDVEALTFKNGAPQPNYQYQALTLAASTVQWSANGAIRMMILYTDNNLAPTDNTLITTLQNELAKQNILLGVICYSDKTNSYSWLTPQIGGLISLNGLNSDYWYQLAIDDLIQPMISSPQILVSGDTSFISSGPTLSASKQEFETKYVYVQPANINSKPSITTRVVGFGKQTVQIHINHAPTTSPTSITLFENSNAIFNIPANDIDGNILNIQFSSIPSLGVLKFNDTQTVVLGQSYQLPSVQANLFKYIPNPFKYGTDQVKYTIDDGCLSAASQVDFTIKNVNYAPVCDAVGVTTDQNTPAPFTIKSSDADPEDVVTISFQGLANILSLGSISIASVPIAEGTQYPSNSNFVFTPISTATASTVKVLVFISDTKLNAQCTLSITVNRVAVTPTLNINPAQIMAPDSKLTIQFTVSDPDPNETLKVTLSAITKTRGTLYDTKNIPISGTTYTLGTYPLTTSSIVSSSISYQATNEVYSDTSFVITVTDSTGLSSSSTVTIDVSGSISQYPPFAKPVGPFIIAQNNQTNSFTLDGVHTNQPGYQGGFKVFFLNNPQHGLILTANGNSLPSTIQAPFSAIYKPYSTFFGTEQFSYYVTDDSGLSSDPVTVTITVTKVDYAPVITIIPSIINIQNVCPNTPQPIDISISITNINPMTNLRVNLLNSPAIGSLLSDGKPITAPALLDTTKPLQYLPSINNYDSFETYFKVEACEVLCSSAFSNISSESVPSKPTGEGKSLVTVQNQQVSFALVGNDCQDSTKIQYQFSSLPMHGELLDSNGAPITSTDQLFSSNSFTYAPNKDVSDLNSIGGKGPLESFSYLVINKHSISSITYPIQITVNPIPMFVGERNLTTLENVKLTIPIKATAPEGNRYTMNITSFTGRGQLYYFQNGVDLVNISSNGLVFTESNYVLYYMPPKDTYGVNIDSFQFAIKQRYSSEIYTIYIDVTHVFIAPKVVPLTYMINGTSHPIVNDNVDLYVNTSTIITFNVTSDDHPWTELKSTFGSGLMTGGAAYQFDELSNAVGEILRFNSEIKRSATDNLWRVVYVPNKGRSGLRLSQFTLIGTDPLNMTDSQRLFMSVLRVNVPPVVNANQLQYNTSLTIPVLFNNISVFDPDSTDKNNITFTLSLISTTTNELTLDGLINLPFASSDSCNTTSNQVRCLDRNDALNRFLNTITISFNKTGTYQLIVYVNDLGYNAINRVNNDLSDTKNITILVGASPTGSNKNNTVVISAAIAAAVVAAAIISLGVWRLMKTRAPPTDAFFGDSPFSEGTVSSNPLYQESANTGVNPLYEGADV</sequence>
<dbReference type="Proteomes" id="UP000001396">
    <property type="component" value="Unassembled WGS sequence"/>
</dbReference>
<dbReference type="STRING" id="670386.D3BTJ7"/>
<keyword evidence="4" id="KW-0472">Membrane</keyword>
<evidence type="ECO:0000313" key="6">
    <source>
        <dbReference type="EMBL" id="EFA75414.1"/>
    </source>
</evidence>
<dbReference type="InterPro" id="IPR051251">
    <property type="entry name" value="STK_FNIP-Repeat"/>
</dbReference>
<gene>
    <name evidence="6" type="primary">sibA</name>
    <name evidence="6" type="ORF">PPL_11493</name>
</gene>
<dbReference type="FunCoup" id="D3BTJ7">
    <property type="interactions" value="2"/>
</dbReference>
<protein>
    <submittedName>
        <fullName evidence="6">Substrate adhesion molecule</fullName>
    </submittedName>
</protein>
<dbReference type="Pfam" id="PF24619">
    <property type="entry name" value="Ig_SibA"/>
    <property type="match status" value="1"/>
</dbReference>
<keyword evidence="3" id="KW-0245">EGF-like domain</keyword>
<comment type="caution">
    <text evidence="6">The sequence shown here is derived from an EMBL/GenBank/DDBJ whole genome shotgun (WGS) entry which is preliminary data.</text>
</comment>
<reference evidence="6 7" key="1">
    <citation type="journal article" date="2011" name="Genome Res.">
        <title>Phylogeny-wide analysis of social amoeba genomes highlights ancient origins for complex intercellular communication.</title>
        <authorList>
            <person name="Heidel A.J."/>
            <person name="Lawal H.M."/>
            <person name="Felder M."/>
            <person name="Schilde C."/>
            <person name="Helps N.R."/>
            <person name="Tunggal B."/>
            <person name="Rivero F."/>
            <person name="John U."/>
            <person name="Schleicher M."/>
            <person name="Eichinger L."/>
            <person name="Platzer M."/>
            <person name="Noegel A.A."/>
            <person name="Schaap P."/>
            <person name="Gloeckner G."/>
        </authorList>
    </citation>
    <scope>NUCLEOTIDE SEQUENCE [LARGE SCALE GENOMIC DNA]</scope>
    <source>
        <strain evidence="7">ATCC 26659 / Pp 5 / PN500</strain>
    </source>
</reference>
<dbReference type="SUPFAM" id="SSF81383">
    <property type="entry name" value="F-box domain"/>
    <property type="match status" value="1"/>
</dbReference>
<evidence type="ECO:0000313" key="7">
    <source>
        <dbReference type="Proteomes" id="UP000001396"/>
    </source>
</evidence>
<dbReference type="InterPro" id="IPR008615">
    <property type="entry name" value="FNIP"/>
</dbReference>
<dbReference type="Pfam" id="PF24907">
    <property type="entry name" value="SIBA-E_N"/>
    <property type="match status" value="1"/>
</dbReference>
<evidence type="ECO:0000256" key="2">
    <source>
        <dbReference type="ARBA" id="ARBA00064229"/>
    </source>
</evidence>
<dbReference type="InterPro" id="IPR056847">
    <property type="entry name" value="Ig_SibA-E_2nd"/>
</dbReference>
<evidence type="ECO:0000259" key="5">
    <source>
        <dbReference type="PROSITE" id="PS50026"/>
    </source>
</evidence>
<dbReference type="Pfam" id="PF24908">
    <property type="entry name" value="Ig_SIBA-E_2nd"/>
    <property type="match status" value="1"/>
</dbReference>
<keyword evidence="3" id="KW-1015">Disulfide bond</keyword>
<name>D3BTJ7_HETP5</name>
<comment type="similarity">
    <text evidence="1">Belongs to the SIB family.</text>
</comment>
<feature type="disulfide bond" evidence="3">
    <location>
        <begin position="965"/>
        <end position="974"/>
    </location>
</feature>
<dbReference type="Pfam" id="PF05725">
    <property type="entry name" value="FNIP"/>
    <property type="match status" value="1"/>
</dbReference>
<dbReference type="InterPro" id="IPR036465">
    <property type="entry name" value="vWFA_dom_sf"/>
</dbReference>
<organism evidence="6 7">
    <name type="scientific">Heterostelium pallidum (strain ATCC 26659 / Pp 5 / PN500)</name>
    <name type="common">Cellular slime mold</name>
    <name type="synonym">Polysphondylium pallidum</name>
    <dbReference type="NCBI Taxonomy" id="670386"/>
    <lineage>
        <taxon>Eukaryota</taxon>
        <taxon>Amoebozoa</taxon>
        <taxon>Evosea</taxon>
        <taxon>Eumycetozoa</taxon>
        <taxon>Dictyostelia</taxon>
        <taxon>Acytosteliales</taxon>
        <taxon>Acytosteliaceae</taxon>
        <taxon>Heterostelium</taxon>
    </lineage>
</organism>
<dbReference type="RefSeq" id="XP_020427548.1">
    <property type="nucleotide sequence ID" value="XM_020582245.1"/>
</dbReference>
<dbReference type="PROSITE" id="PS50026">
    <property type="entry name" value="EGF_3"/>
    <property type="match status" value="2"/>
</dbReference>
<feature type="domain" description="EGF-like" evidence="5">
    <location>
        <begin position="898"/>
        <end position="931"/>
    </location>
</feature>
<dbReference type="InterPro" id="IPR036047">
    <property type="entry name" value="F-box-like_dom_sf"/>
</dbReference>
<proteinExistence type="inferred from homology"/>
<dbReference type="PROSITE" id="PS01248">
    <property type="entry name" value="EGF_LAM_1"/>
    <property type="match status" value="1"/>
</dbReference>
<keyword evidence="4" id="KW-0812">Transmembrane</keyword>
<dbReference type="PANTHER" id="PTHR32134">
    <property type="entry name" value="FNIP REPEAT-CONTAINING PROTEIN"/>
    <property type="match status" value="1"/>
</dbReference>
<dbReference type="PROSITE" id="PS00022">
    <property type="entry name" value="EGF_1"/>
    <property type="match status" value="2"/>
</dbReference>
<feature type="domain" description="EGF-like" evidence="5">
    <location>
        <begin position="938"/>
        <end position="975"/>
    </location>
</feature>
<comment type="caution">
    <text evidence="3">Lacks conserved residue(s) required for the propagation of feature annotation.</text>
</comment>
<dbReference type="SUPFAM" id="SSF53300">
    <property type="entry name" value="vWA-like"/>
    <property type="match status" value="1"/>
</dbReference>
<dbReference type="InterPro" id="IPR056844">
    <property type="entry name" value="SibA-E_N"/>
</dbReference>
<dbReference type="CDD" id="cd00055">
    <property type="entry name" value="EGF_Lam"/>
    <property type="match status" value="1"/>
</dbReference>
<comment type="subunit">
    <text evidence="2">Interacts with talA/talin.</text>
</comment>
<evidence type="ECO:0000256" key="1">
    <source>
        <dbReference type="ARBA" id="ARBA00061597"/>
    </source>
</evidence>
<dbReference type="Gene3D" id="2.170.300.10">
    <property type="entry name" value="Tie2 ligand-binding domain superfamily"/>
    <property type="match status" value="1"/>
</dbReference>
<dbReference type="Pfam" id="PF24909">
    <property type="entry name" value="vWA_SIBA-E"/>
    <property type="match status" value="1"/>
</dbReference>
<dbReference type="InParanoid" id="D3BTJ7"/>
<dbReference type="Gene3D" id="1.20.1280.50">
    <property type="match status" value="1"/>
</dbReference>
<dbReference type="OMA" id="ANIYYTH"/>
<dbReference type="InterPro" id="IPR056851">
    <property type="entry name" value="Ig_SibA-E"/>
</dbReference>
<dbReference type="InterPro" id="IPR002049">
    <property type="entry name" value="LE_dom"/>
</dbReference>
<dbReference type="InterPro" id="IPR000742">
    <property type="entry name" value="EGF"/>
</dbReference>
<accession>D3BTJ7</accession>
<dbReference type="EMBL" id="ADBJ01000056">
    <property type="protein sequence ID" value="EFA75414.1"/>
    <property type="molecule type" value="Genomic_DNA"/>
</dbReference>
<evidence type="ECO:0000256" key="3">
    <source>
        <dbReference type="PROSITE-ProRule" id="PRU00076"/>
    </source>
</evidence>
<feature type="transmembrane region" description="Helical" evidence="4">
    <location>
        <begin position="2318"/>
        <end position="2339"/>
    </location>
</feature>
<dbReference type="PROSITE" id="PS01186">
    <property type="entry name" value="EGF_2"/>
    <property type="match status" value="1"/>
</dbReference>
<dbReference type="PANTHER" id="PTHR32134:SF169">
    <property type="entry name" value="FNIP REPEAT-CONTAINING PROTEIN-RELATED"/>
    <property type="match status" value="1"/>
</dbReference>